<evidence type="ECO:0000313" key="2">
    <source>
        <dbReference type="EMBL" id="NHM01338.1"/>
    </source>
</evidence>
<evidence type="ECO:0000313" key="3">
    <source>
        <dbReference type="Proteomes" id="UP000800984"/>
    </source>
</evidence>
<dbReference type="Gene3D" id="3.40.50.1240">
    <property type="entry name" value="Phosphoglycerate mutase-like"/>
    <property type="match status" value="1"/>
</dbReference>
<name>A0ABX0I2E4_9FLAO</name>
<dbReference type="InterPro" id="IPR013078">
    <property type="entry name" value="His_Pase_superF_clade-1"/>
</dbReference>
<accession>A0ABX0I2E4</accession>
<dbReference type="EMBL" id="JAAJBT010000002">
    <property type="protein sequence ID" value="NHM01338.1"/>
    <property type="molecule type" value="Genomic_DNA"/>
</dbReference>
<dbReference type="Pfam" id="PF00300">
    <property type="entry name" value="His_Phos_1"/>
    <property type="match status" value="1"/>
</dbReference>
<protein>
    <submittedName>
        <fullName evidence="2">Histidine phosphatase family protein</fullName>
    </submittedName>
</protein>
<dbReference type="InterPro" id="IPR029033">
    <property type="entry name" value="His_PPase_superfam"/>
</dbReference>
<keyword evidence="1" id="KW-0732">Signal</keyword>
<gene>
    <name evidence="2" type="ORF">G4D72_04350</name>
</gene>
<organism evidence="2 3">
    <name type="scientific">Flavobacterium difficile</name>
    <dbReference type="NCBI Taxonomy" id="2709659"/>
    <lineage>
        <taxon>Bacteria</taxon>
        <taxon>Pseudomonadati</taxon>
        <taxon>Bacteroidota</taxon>
        <taxon>Flavobacteriia</taxon>
        <taxon>Flavobacteriales</taxon>
        <taxon>Flavobacteriaceae</taxon>
        <taxon>Flavobacterium</taxon>
    </lineage>
</organism>
<dbReference type="SMART" id="SM00855">
    <property type="entry name" value="PGAM"/>
    <property type="match status" value="1"/>
</dbReference>
<dbReference type="SUPFAM" id="SSF53254">
    <property type="entry name" value="Phosphoglycerate mutase-like"/>
    <property type="match status" value="1"/>
</dbReference>
<feature type="chain" id="PRO_5046717638" evidence="1">
    <location>
        <begin position="24"/>
        <end position="171"/>
    </location>
</feature>
<proteinExistence type="predicted"/>
<feature type="signal peptide" evidence="1">
    <location>
        <begin position="1"/>
        <end position="23"/>
    </location>
</feature>
<dbReference type="Proteomes" id="UP000800984">
    <property type="component" value="Unassembled WGS sequence"/>
</dbReference>
<evidence type="ECO:0000256" key="1">
    <source>
        <dbReference type="SAM" id="SignalP"/>
    </source>
</evidence>
<dbReference type="RefSeq" id="WP_166076392.1">
    <property type="nucleotide sequence ID" value="NZ_JAAJBT010000002.1"/>
</dbReference>
<keyword evidence="3" id="KW-1185">Reference proteome</keyword>
<dbReference type="CDD" id="cd07067">
    <property type="entry name" value="HP_PGM_like"/>
    <property type="match status" value="1"/>
</dbReference>
<comment type="caution">
    <text evidence="2">The sequence shown here is derived from an EMBL/GenBank/DDBJ whole genome shotgun (WGS) entry which is preliminary data.</text>
</comment>
<reference evidence="2 3" key="1">
    <citation type="submission" date="2020-02" db="EMBL/GenBank/DDBJ databases">
        <authorList>
            <person name="Chen W.-M."/>
        </authorList>
    </citation>
    <scope>NUCLEOTIDE SEQUENCE [LARGE SCALE GENOMIC DNA]</scope>
    <source>
        <strain evidence="2 3">KDG-16</strain>
    </source>
</reference>
<sequence>MMKYIFKTLLIFFSFVGIGFSQSTPVDETTITKIILVRHAEKADDGTKNPPLSEIGILRAEKLNTLLADIKIDSLYATPYKRTEQTLEIVSKKRNLKISNYNPSDKLFSENLLKNKGKTMLVAGHSNTIPALVNTLIKSNKFEQLAETEFGKIWILTFKNNEFIDCSLITY</sequence>